<feature type="compositionally biased region" description="Basic residues" evidence="1">
    <location>
        <begin position="222"/>
        <end position="235"/>
    </location>
</feature>
<dbReference type="EMBL" id="BRXX01000391">
    <property type="protein sequence ID" value="GMI08963.1"/>
    <property type="molecule type" value="Genomic_DNA"/>
</dbReference>
<accession>A0A9W7FB80</accession>
<feature type="compositionally biased region" description="Basic and acidic residues" evidence="1">
    <location>
        <begin position="39"/>
        <end position="52"/>
    </location>
</feature>
<organism evidence="2 3">
    <name type="scientific">Triparma verrucosa</name>
    <dbReference type="NCBI Taxonomy" id="1606542"/>
    <lineage>
        <taxon>Eukaryota</taxon>
        <taxon>Sar</taxon>
        <taxon>Stramenopiles</taxon>
        <taxon>Ochrophyta</taxon>
        <taxon>Bolidophyceae</taxon>
        <taxon>Parmales</taxon>
        <taxon>Triparmaceae</taxon>
        <taxon>Triparma</taxon>
    </lineage>
</organism>
<evidence type="ECO:0000313" key="2">
    <source>
        <dbReference type="EMBL" id="GMI08963.1"/>
    </source>
</evidence>
<reference evidence="3" key="1">
    <citation type="journal article" date="2023" name="Commun. Biol.">
        <title>Genome analysis of Parmales, the sister group of diatoms, reveals the evolutionary specialization of diatoms from phago-mixotrophs to photoautotrophs.</title>
        <authorList>
            <person name="Ban H."/>
            <person name="Sato S."/>
            <person name="Yoshikawa S."/>
            <person name="Yamada K."/>
            <person name="Nakamura Y."/>
            <person name="Ichinomiya M."/>
            <person name="Sato N."/>
            <person name="Blanc-Mathieu R."/>
            <person name="Endo H."/>
            <person name="Kuwata A."/>
            <person name="Ogata H."/>
        </authorList>
    </citation>
    <scope>NUCLEOTIDE SEQUENCE [LARGE SCALE GENOMIC DNA]</scope>
    <source>
        <strain evidence="3">NIES 3699</strain>
    </source>
</reference>
<dbReference type="AlphaFoldDB" id="A0A9W7FB80"/>
<dbReference type="Proteomes" id="UP001165160">
    <property type="component" value="Unassembled WGS sequence"/>
</dbReference>
<gene>
    <name evidence="2" type="ORF">TrVE_jg11424</name>
</gene>
<protein>
    <recommendedName>
        <fullName evidence="4">WW domain-containing protein</fullName>
    </recommendedName>
</protein>
<feature type="region of interest" description="Disordered" evidence="1">
    <location>
        <begin position="198"/>
        <end position="235"/>
    </location>
</feature>
<feature type="region of interest" description="Disordered" evidence="1">
    <location>
        <begin position="1"/>
        <end position="129"/>
    </location>
</feature>
<proteinExistence type="predicted"/>
<evidence type="ECO:0000313" key="3">
    <source>
        <dbReference type="Proteomes" id="UP001165160"/>
    </source>
</evidence>
<name>A0A9W7FB80_9STRA</name>
<sequence length="259" mass="29308">MLRSMSAFKIKASKKKRNDFTKHEPTKPSTTVHLPGPAAEKEKGWVRRHDANYDTDYYENVKDGRVTWTPQREDSTLASLGENSPGGRNPSSASATPPPAAAAPPVQERKTPQTYKPMKFKKQQTQVALRPQPSMAVLGGEVSNPNFSSFREVHNSKFDSQGSLVSFENTNPMRASAVNFNTSFDQEKDLRRSESWDLGLSFDSSAPGDIEMANMKKERKEEKKRKKKKKKKRLKKDGSAYFFSLDWGLAKCLRIYLTR</sequence>
<comment type="caution">
    <text evidence="2">The sequence shown here is derived from an EMBL/GenBank/DDBJ whole genome shotgun (WGS) entry which is preliminary data.</text>
</comment>
<evidence type="ECO:0008006" key="4">
    <source>
        <dbReference type="Google" id="ProtNLM"/>
    </source>
</evidence>
<evidence type="ECO:0000256" key="1">
    <source>
        <dbReference type="SAM" id="MobiDB-lite"/>
    </source>
</evidence>
<keyword evidence="3" id="KW-1185">Reference proteome</keyword>
<feature type="compositionally biased region" description="Basic and acidic residues" evidence="1">
    <location>
        <begin position="59"/>
        <end position="75"/>
    </location>
</feature>